<comment type="caution">
    <text evidence="1">The sequence shown here is derived from an EMBL/GenBank/DDBJ whole genome shotgun (WGS) entry which is preliminary data.</text>
</comment>
<evidence type="ECO:0000313" key="8">
    <source>
        <dbReference type="Proteomes" id="UP000591929"/>
    </source>
</evidence>
<sequence>MADKVTIYGDKAIEAKTIAKEIDNSLKTTYTQAKDLQNYVNGVSWKGKSKKAFVAYLDIIVQYHNDVKSAMKEQSKALENLEKYIQAYDSEAKVREVKNL</sequence>
<dbReference type="AlphaFoldDB" id="A0A099WDH9"/>
<dbReference type="Pfam" id="PF06013">
    <property type="entry name" value="WXG100"/>
    <property type="match status" value="1"/>
</dbReference>
<dbReference type="RefSeq" id="WP_036084573.1">
    <property type="nucleotide sequence ID" value="NZ_CBCSHQ010000001.1"/>
</dbReference>
<dbReference type="Proteomes" id="UP000591929">
    <property type="component" value="Unassembled WGS sequence"/>
</dbReference>
<gene>
    <name evidence="1" type="ORF">EP57_04545</name>
    <name evidence="2" type="ORF">HB847_03200</name>
    <name evidence="4" type="ORF">HCB26_11285</name>
    <name evidence="3" type="ORF">HCI99_03665</name>
</gene>
<dbReference type="OrthoDB" id="2224332at2"/>
<dbReference type="InterPro" id="IPR010310">
    <property type="entry name" value="T7SS_ESAT-6-like"/>
</dbReference>
<evidence type="ECO:0000313" key="3">
    <source>
        <dbReference type="EMBL" id="MBC1490914.1"/>
    </source>
</evidence>
<reference evidence="1 5" key="1">
    <citation type="submission" date="2014-05" db="EMBL/GenBank/DDBJ databases">
        <title>Novel Listeriaceae from food processing environments.</title>
        <authorList>
            <person name="den Bakker H.C."/>
        </authorList>
    </citation>
    <scope>NUCLEOTIDE SEQUENCE [LARGE SCALE GENOMIC DNA]</scope>
    <source>
        <strain evidence="1 5">FSL A5-0281</strain>
    </source>
</reference>
<evidence type="ECO:0000313" key="1">
    <source>
        <dbReference type="EMBL" id="KGL42731.1"/>
    </source>
</evidence>
<dbReference type="Proteomes" id="UP000519573">
    <property type="component" value="Unassembled WGS sequence"/>
</dbReference>
<evidence type="ECO:0000313" key="4">
    <source>
        <dbReference type="EMBL" id="MBC2167151.1"/>
    </source>
</evidence>
<dbReference type="GeneID" id="58716676"/>
<keyword evidence="5" id="KW-1185">Reference proteome</keyword>
<dbReference type="InterPro" id="IPR036689">
    <property type="entry name" value="ESAT-6-like_sf"/>
</dbReference>
<proteinExistence type="predicted"/>
<name>A0A099WDH9_9LIST</name>
<dbReference type="EMBL" id="JAASTX010000003">
    <property type="protein sequence ID" value="MBC1490914.1"/>
    <property type="molecule type" value="Genomic_DNA"/>
</dbReference>
<dbReference type="Proteomes" id="UP000029844">
    <property type="component" value="Unassembled WGS sequence"/>
</dbReference>
<reference evidence="6 7" key="2">
    <citation type="submission" date="2020-03" db="EMBL/GenBank/DDBJ databases">
        <title>Soil Listeria distribution.</title>
        <authorList>
            <person name="Liao J."/>
            <person name="Wiedmann M."/>
        </authorList>
    </citation>
    <scope>NUCLEOTIDE SEQUENCE [LARGE SCALE GENOMIC DNA]</scope>
    <source>
        <strain evidence="4 6">FSL L7-0245</strain>
        <strain evidence="3 7">FSL L7-1547</strain>
        <strain evidence="2 8">FSL L7-1681</strain>
    </source>
</reference>
<evidence type="ECO:0000313" key="5">
    <source>
        <dbReference type="Proteomes" id="UP000029844"/>
    </source>
</evidence>
<organism evidence="1 5">
    <name type="scientific">Listeria booriae</name>
    <dbReference type="NCBI Taxonomy" id="1552123"/>
    <lineage>
        <taxon>Bacteria</taxon>
        <taxon>Bacillati</taxon>
        <taxon>Bacillota</taxon>
        <taxon>Bacilli</taxon>
        <taxon>Bacillales</taxon>
        <taxon>Listeriaceae</taxon>
        <taxon>Listeria</taxon>
    </lineage>
</organism>
<dbReference type="EMBL" id="JNFA01000011">
    <property type="protein sequence ID" value="KGL42731.1"/>
    <property type="molecule type" value="Genomic_DNA"/>
</dbReference>
<dbReference type="STRING" id="1552123.EP57_04545"/>
<dbReference type="eggNOG" id="ENOG5033222">
    <property type="taxonomic scope" value="Bacteria"/>
</dbReference>
<evidence type="ECO:0000313" key="2">
    <source>
        <dbReference type="EMBL" id="MBC1371364.1"/>
    </source>
</evidence>
<accession>A0A099WDH9</accession>
<dbReference type="EMBL" id="JAARYH010000004">
    <property type="protein sequence ID" value="MBC2167151.1"/>
    <property type="molecule type" value="Genomic_DNA"/>
</dbReference>
<dbReference type="Proteomes" id="UP000533953">
    <property type="component" value="Unassembled WGS sequence"/>
</dbReference>
<dbReference type="Gene3D" id="1.10.287.1060">
    <property type="entry name" value="ESAT-6-like"/>
    <property type="match status" value="1"/>
</dbReference>
<protein>
    <submittedName>
        <fullName evidence="2">WXG100 family type VII secretion target</fullName>
    </submittedName>
</protein>
<dbReference type="SUPFAM" id="SSF140453">
    <property type="entry name" value="EsxAB dimer-like"/>
    <property type="match status" value="1"/>
</dbReference>
<evidence type="ECO:0000313" key="7">
    <source>
        <dbReference type="Proteomes" id="UP000533953"/>
    </source>
</evidence>
<evidence type="ECO:0000313" key="6">
    <source>
        <dbReference type="Proteomes" id="UP000519573"/>
    </source>
</evidence>
<dbReference type="EMBL" id="JAARPL010000002">
    <property type="protein sequence ID" value="MBC1371364.1"/>
    <property type="molecule type" value="Genomic_DNA"/>
</dbReference>